<evidence type="ECO:0000313" key="3">
    <source>
        <dbReference type="Proteomes" id="UP001161099"/>
    </source>
</evidence>
<evidence type="ECO:0000313" key="2">
    <source>
        <dbReference type="EMBL" id="MDH0655837.1"/>
    </source>
</evidence>
<protein>
    <submittedName>
        <fullName evidence="2">Uncharacterized protein</fullName>
    </submittedName>
</protein>
<gene>
    <name evidence="2" type="ORF">N5D11_06870</name>
</gene>
<organism evidence="2 3">
    <name type="scientific">Acinetobacter johnsonii</name>
    <dbReference type="NCBI Taxonomy" id="40214"/>
    <lineage>
        <taxon>Bacteria</taxon>
        <taxon>Pseudomonadati</taxon>
        <taxon>Pseudomonadota</taxon>
        <taxon>Gammaproteobacteria</taxon>
        <taxon>Moraxellales</taxon>
        <taxon>Moraxellaceae</taxon>
        <taxon>Acinetobacter</taxon>
    </lineage>
</organism>
<dbReference type="RefSeq" id="WP_279698161.1">
    <property type="nucleotide sequence ID" value="NZ_JAOCDR010000010.1"/>
</dbReference>
<proteinExistence type="predicted"/>
<name>A0AA42IDB0_ACIJO</name>
<feature type="signal peptide" evidence="1">
    <location>
        <begin position="1"/>
        <end position="22"/>
    </location>
</feature>
<keyword evidence="1" id="KW-0732">Signal</keyword>
<feature type="chain" id="PRO_5041413023" evidence="1">
    <location>
        <begin position="23"/>
        <end position="418"/>
    </location>
</feature>
<reference evidence="2" key="1">
    <citation type="submission" date="2022-09" db="EMBL/GenBank/DDBJ databases">
        <title>Intensive care unit water sources are persistently colonized with multi-drug resistant bacteria and are the site of extensive horizontal gene transfer of antibiotic resistance genes.</title>
        <authorList>
            <person name="Diorio-Toth L."/>
        </authorList>
    </citation>
    <scope>NUCLEOTIDE SEQUENCE</scope>
    <source>
        <strain evidence="2">GD03851</strain>
    </source>
</reference>
<comment type="caution">
    <text evidence="2">The sequence shown here is derived from an EMBL/GenBank/DDBJ whole genome shotgun (WGS) entry which is preliminary data.</text>
</comment>
<dbReference type="EMBL" id="JAOCDR010000010">
    <property type="protein sequence ID" value="MDH0655837.1"/>
    <property type="molecule type" value="Genomic_DNA"/>
</dbReference>
<dbReference type="Proteomes" id="UP001161099">
    <property type="component" value="Unassembled WGS sequence"/>
</dbReference>
<sequence>MRISQTIVLFLTTSAISSFSFADISTTPLGIPSNIEPRYTPIQTSNIFAAKDTYGMRSNAVVAAFQANPEKPFDFPILGFNTLEDMAVYSDRDSVGLYADNTAPVLKAWEILNKTEFTLTTLISEDINEQKIQPGMILNTEGETKWTSYVLQVNKNKIITPGWINTKTKQKGIPPSGSKVLINPITKIWATNFNIFLPENSLAHSAAIQENGLINAKIQLPNALNGIDTVILPQSKYGGTAAYLARSAVDGYKQRWLVGFMSQGNEVNFRSSDSLINSPSVGFFEDSNAQDGMVFSGKNKQNSIVWKNEGRVLASIDPNGLITKIGYKTETISDNTEMSDSIGRYIINSQKNITLKLPSTSQIFAGYTVKISKVTPKGTITFVTSDKDVMINGNEKDMLNEKPWNKEAFFDGKNWFIY</sequence>
<evidence type="ECO:0000256" key="1">
    <source>
        <dbReference type="SAM" id="SignalP"/>
    </source>
</evidence>
<dbReference type="AlphaFoldDB" id="A0AA42IDB0"/>
<accession>A0AA42IDB0</accession>